<feature type="non-terminal residue" evidence="2">
    <location>
        <position position="1"/>
    </location>
</feature>
<gene>
    <name evidence="2" type="ORF">Ctob_013561</name>
</gene>
<dbReference type="Proteomes" id="UP000037460">
    <property type="component" value="Unassembled WGS sequence"/>
</dbReference>
<evidence type="ECO:0000313" key="2">
    <source>
        <dbReference type="EMBL" id="KOO31479.1"/>
    </source>
</evidence>
<feature type="non-terminal residue" evidence="2">
    <location>
        <position position="135"/>
    </location>
</feature>
<proteinExistence type="predicted"/>
<keyword evidence="3" id="KW-1185">Reference proteome</keyword>
<sequence length="135" mass="14450">TAPSLNTAPTPTAAGVPKTAHDAPKTARRTIKVAWARRWLEARLVGLACHAGHGEDEGTIQTGYLMTSAGDSKAWPAIEAWPVRTVALRALTNLRGEAHVCDSVPRRGAAPNTAPKLTRAFDLAFDLEWMAKLSV</sequence>
<organism evidence="2 3">
    <name type="scientific">Chrysochromulina tobinii</name>
    <dbReference type="NCBI Taxonomy" id="1460289"/>
    <lineage>
        <taxon>Eukaryota</taxon>
        <taxon>Haptista</taxon>
        <taxon>Haptophyta</taxon>
        <taxon>Prymnesiophyceae</taxon>
        <taxon>Prymnesiales</taxon>
        <taxon>Chrysochromulinaceae</taxon>
        <taxon>Chrysochromulina</taxon>
    </lineage>
</organism>
<evidence type="ECO:0000256" key="1">
    <source>
        <dbReference type="SAM" id="MobiDB-lite"/>
    </source>
</evidence>
<feature type="region of interest" description="Disordered" evidence="1">
    <location>
        <begin position="1"/>
        <end position="27"/>
    </location>
</feature>
<comment type="caution">
    <text evidence="2">The sequence shown here is derived from an EMBL/GenBank/DDBJ whole genome shotgun (WGS) entry which is preliminary data.</text>
</comment>
<accession>A0A0M0JY42</accession>
<dbReference type="EMBL" id="JWZX01002007">
    <property type="protein sequence ID" value="KOO31479.1"/>
    <property type="molecule type" value="Genomic_DNA"/>
</dbReference>
<reference evidence="3" key="1">
    <citation type="journal article" date="2015" name="PLoS Genet.">
        <title>Genome Sequence and Transcriptome Analyses of Chrysochromulina tobin: Metabolic Tools for Enhanced Algal Fitness in the Prominent Order Prymnesiales (Haptophyceae).</title>
        <authorList>
            <person name="Hovde B.T."/>
            <person name="Deodato C.R."/>
            <person name="Hunsperger H.M."/>
            <person name="Ryken S.A."/>
            <person name="Yost W."/>
            <person name="Jha R.K."/>
            <person name="Patterson J."/>
            <person name="Monnat R.J. Jr."/>
            <person name="Barlow S.B."/>
            <person name="Starkenburg S.R."/>
            <person name="Cattolico R.A."/>
        </authorList>
    </citation>
    <scope>NUCLEOTIDE SEQUENCE</scope>
    <source>
        <strain evidence="3">CCMP291</strain>
    </source>
</reference>
<name>A0A0M0JY42_9EUKA</name>
<feature type="compositionally biased region" description="Polar residues" evidence="1">
    <location>
        <begin position="1"/>
        <end position="10"/>
    </location>
</feature>
<dbReference type="AlphaFoldDB" id="A0A0M0JY42"/>
<evidence type="ECO:0000313" key="3">
    <source>
        <dbReference type="Proteomes" id="UP000037460"/>
    </source>
</evidence>
<protein>
    <submittedName>
        <fullName evidence="2">Uncharacterized protein</fullName>
    </submittedName>
</protein>